<dbReference type="EMBL" id="SMMG02000009">
    <property type="protein sequence ID" value="KAA3461416.1"/>
    <property type="molecule type" value="Genomic_DNA"/>
</dbReference>
<protein>
    <submittedName>
        <fullName evidence="1">Casein kinase II subunit alpha, chloroplastic-like</fullName>
    </submittedName>
</protein>
<keyword evidence="1" id="KW-0418">Kinase</keyword>
<proteinExistence type="predicted"/>
<sequence>MAPYEALYGRKCRTSLYWTELKENQIHEVDLVRETKEKVKVIRDCLKVASDRQKSYSNLKRKKIEYQVGDRVISDMYIAFHNPNSVKKMVKKMGERCYSPEGPTYCLHSVAPKDLYIVYLDSP</sequence>
<keyword evidence="2" id="KW-1185">Reference proteome</keyword>
<evidence type="ECO:0000313" key="1">
    <source>
        <dbReference type="EMBL" id="KAA3461416.1"/>
    </source>
</evidence>
<keyword evidence="1" id="KW-0808">Transferase</keyword>
<dbReference type="AlphaFoldDB" id="A0A5B6UXI0"/>
<dbReference type="Proteomes" id="UP000325315">
    <property type="component" value="Unassembled WGS sequence"/>
</dbReference>
<dbReference type="OrthoDB" id="1001672at2759"/>
<accession>A0A5B6UXI0</accession>
<dbReference type="GO" id="GO:0016301">
    <property type="term" value="F:kinase activity"/>
    <property type="evidence" value="ECO:0007669"/>
    <property type="project" value="UniProtKB-KW"/>
</dbReference>
<gene>
    <name evidence="1" type="ORF">EPI10_027988</name>
</gene>
<comment type="caution">
    <text evidence="1">The sequence shown here is derived from an EMBL/GenBank/DDBJ whole genome shotgun (WGS) entry which is preliminary data.</text>
</comment>
<evidence type="ECO:0000313" key="2">
    <source>
        <dbReference type="Proteomes" id="UP000325315"/>
    </source>
</evidence>
<reference evidence="1" key="1">
    <citation type="submission" date="2019-08" db="EMBL/GenBank/DDBJ databases">
        <authorList>
            <person name="Liu F."/>
        </authorList>
    </citation>
    <scope>NUCLEOTIDE SEQUENCE [LARGE SCALE GENOMIC DNA]</scope>
    <source>
        <strain evidence="1">PA1801</strain>
        <tissue evidence="1">Leaf</tissue>
    </source>
</reference>
<dbReference type="PANTHER" id="PTHR45835">
    <property type="entry name" value="YALI0A06105P"/>
    <property type="match status" value="1"/>
</dbReference>
<dbReference type="PANTHER" id="PTHR45835:SF99">
    <property type="entry name" value="CHROMO DOMAIN-CONTAINING PROTEIN-RELATED"/>
    <property type="match status" value="1"/>
</dbReference>
<organism evidence="1 2">
    <name type="scientific">Gossypium australe</name>
    <dbReference type="NCBI Taxonomy" id="47621"/>
    <lineage>
        <taxon>Eukaryota</taxon>
        <taxon>Viridiplantae</taxon>
        <taxon>Streptophyta</taxon>
        <taxon>Embryophyta</taxon>
        <taxon>Tracheophyta</taxon>
        <taxon>Spermatophyta</taxon>
        <taxon>Magnoliopsida</taxon>
        <taxon>eudicotyledons</taxon>
        <taxon>Gunneridae</taxon>
        <taxon>Pentapetalae</taxon>
        <taxon>rosids</taxon>
        <taxon>malvids</taxon>
        <taxon>Malvales</taxon>
        <taxon>Malvaceae</taxon>
        <taxon>Malvoideae</taxon>
        <taxon>Gossypium</taxon>
    </lineage>
</organism>
<name>A0A5B6UXI0_9ROSI</name>